<evidence type="ECO:0000313" key="2">
    <source>
        <dbReference type="EMBL" id="VGO21359.1"/>
    </source>
</evidence>
<dbReference type="Pfam" id="PF10082">
    <property type="entry name" value="BBP2_2"/>
    <property type="match status" value="1"/>
</dbReference>
<proteinExistence type="predicted"/>
<dbReference type="InterPro" id="IPR018759">
    <property type="entry name" value="BBP2_2"/>
</dbReference>
<dbReference type="SUPFAM" id="SSF56935">
    <property type="entry name" value="Porins"/>
    <property type="match status" value="1"/>
</dbReference>
<feature type="signal peptide" evidence="1">
    <location>
        <begin position="1"/>
        <end position="21"/>
    </location>
</feature>
<dbReference type="RefSeq" id="WP_136062836.1">
    <property type="nucleotide sequence ID" value="NZ_CAAHFH010000002.1"/>
</dbReference>
<keyword evidence="1" id="KW-0732">Signal</keyword>
<evidence type="ECO:0000313" key="3">
    <source>
        <dbReference type="Proteomes" id="UP000346198"/>
    </source>
</evidence>
<dbReference type="EMBL" id="CAAHFH010000002">
    <property type="protein sequence ID" value="VGO21359.1"/>
    <property type="molecule type" value="Genomic_DNA"/>
</dbReference>
<protein>
    <recommendedName>
        <fullName evidence="4">Outer membrane protein beta-barrel domain-containing protein</fullName>
    </recommendedName>
</protein>
<evidence type="ECO:0008006" key="4">
    <source>
        <dbReference type="Google" id="ProtNLM"/>
    </source>
</evidence>
<feature type="chain" id="PRO_5025360065" description="Outer membrane protein beta-barrel domain-containing protein" evidence="1">
    <location>
        <begin position="22"/>
        <end position="392"/>
    </location>
</feature>
<accession>A0A6C2UMW6</accession>
<keyword evidence="3" id="KW-1185">Reference proteome</keyword>
<organism evidence="2 3">
    <name type="scientific">Pontiella sulfatireligans</name>
    <dbReference type="NCBI Taxonomy" id="2750658"/>
    <lineage>
        <taxon>Bacteria</taxon>
        <taxon>Pseudomonadati</taxon>
        <taxon>Kiritimatiellota</taxon>
        <taxon>Kiritimatiellia</taxon>
        <taxon>Kiritimatiellales</taxon>
        <taxon>Pontiellaceae</taxon>
        <taxon>Pontiella</taxon>
    </lineage>
</organism>
<gene>
    <name evidence="2" type="ORF">SCARR_03431</name>
</gene>
<name>A0A6C2UMW6_9BACT</name>
<dbReference type="AlphaFoldDB" id="A0A6C2UMW6"/>
<dbReference type="Proteomes" id="UP000346198">
    <property type="component" value="Unassembled WGS sequence"/>
</dbReference>
<reference evidence="2 3" key="1">
    <citation type="submission" date="2019-04" db="EMBL/GenBank/DDBJ databases">
        <authorList>
            <person name="Van Vliet M D."/>
        </authorList>
    </citation>
    <scope>NUCLEOTIDE SEQUENCE [LARGE SCALE GENOMIC DNA]</scope>
    <source>
        <strain evidence="2 3">F21</strain>
    </source>
</reference>
<sequence>MNKQKLLVLIALGLASGSVFAAQERVIKVQNQVRLGYDDNVYATDDDEIDSAYITDIINISAKLNFSSRTDMLLHWQPEFKYWFDVPGDEFVTYQDVYARLNHAVSQRTFVMISDHFRYQDKEGQSGDINSFDQSYIENDLMGSVDYTINAVSQIKVGGGYMLRVWDEDDYGKGEAANNFDKYTANGSYIREVRPNETKLIGGANYTTVDYEGSRGGYDSVALFGGVDQNFNPNLTGFGRFGYSFSTVTDTFDGDYDTSNPYLQTGLEYNPTARSSFNGSIGYTISQGENSGYNAQDDLTFRFGARHDITAKISLAGTASYTFSKYESDYARIETLPTEKEQYLQLGIRASYQINRNNFVDAGYMYTNRDTDKGILADYDRNRMDIGWRIRL</sequence>
<evidence type="ECO:0000256" key="1">
    <source>
        <dbReference type="SAM" id="SignalP"/>
    </source>
</evidence>